<dbReference type="InterPro" id="IPR009057">
    <property type="entry name" value="Homeodomain-like_sf"/>
</dbReference>
<sequence>MNTVNNQRRKASIKKIETAFLQLLQVTDMTKISVTAICQLAGINRSTFYANYLDIYDLRDCIKESLETNYLSLYDEEVVKQTQGDVFLRLCQHIKENQTLYRTYFKLGLEKTIEIAEYDNQKVLSYEGGALADYHAAFFRAGITAILKLWLENDCRESAEEVFELIKSKHL</sequence>
<evidence type="ECO:0000313" key="2">
    <source>
        <dbReference type="EMBL" id="MBP1042844.1"/>
    </source>
</evidence>
<dbReference type="Proteomes" id="UP000674938">
    <property type="component" value="Unassembled WGS sequence"/>
</dbReference>
<dbReference type="InterPro" id="IPR039532">
    <property type="entry name" value="TetR_C_Firmicutes"/>
</dbReference>
<evidence type="ECO:0000259" key="1">
    <source>
        <dbReference type="Pfam" id="PF14278"/>
    </source>
</evidence>
<protein>
    <submittedName>
        <fullName evidence="2">TetR/AcrR family transcriptional regulator C-terminal domain-containing protein</fullName>
    </submittedName>
</protein>
<dbReference type="RefSeq" id="WP_209530447.1">
    <property type="nucleotide sequence ID" value="NZ_JAEEGA010000012.1"/>
</dbReference>
<reference evidence="2" key="1">
    <citation type="submission" date="2020-12" db="EMBL/GenBank/DDBJ databases">
        <title>Vagococcus allomyrinae sp. nov. and Enterococcus lavae sp. nov., isolated from the larvae of Allomyrina dichotoma.</title>
        <authorList>
            <person name="Lee S.D."/>
        </authorList>
    </citation>
    <scope>NUCLEOTIDE SEQUENCE</scope>
    <source>
        <strain evidence="2">BWB3-3</strain>
    </source>
</reference>
<dbReference type="Pfam" id="PF14278">
    <property type="entry name" value="TetR_C_8"/>
    <property type="match status" value="1"/>
</dbReference>
<dbReference type="SUPFAM" id="SSF46689">
    <property type="entry name" value="Homeodomain-like"/>
    <property type="match status" value="1"/>
</dbReference>
<comment type="caution">
    <text evidence="2">The sequence shown here is derived from an EMBL/GenBank/DDBJ whole genome shotgun (WGS) entry which is preliminary data.</text>
</comment>
<keyword evidence="3" id="KW-1185">Reference proteome</keyword>
<gene>
    <name evidence="2" type="ORF">I6N95_17645</name>
</gene>
<dbReference type="AlphaFoldDB" id="A0A940P724"/>
<accession>A0A940P724</accession>
<dbReference type="Gene3D" id="1.10.357.10">
    <property type="entry name" value="Tetracycline Repressor, domain 2"/>
    <property type="match status" value="1"/>
</dbReference>
<organism evidence="2 3">
    <name type="scientific">Vagococcus allomyrinae</name>
    <dbReference type="NCBI Taxonomy" id="2794353"/>
    <lineage>
        <taxon>Bacteria</taxon>
        <taxon>Bacillati</taxon>
        <taxon>Bacillota</taxon>
        <taxon>Bacilli</taxon>
        <taxon>Lactobacillales</taxon>
        <taxon>Enterococcaceae</taxon>
        <taxon>Vagococcus</taxon>
    </lineage>
</organism>
<dbReference type="EMBL" id="JAEEGA010000012">
    <property type="protein sequence ID" value="MBP1042844.1"/>
    <property type="molecule type" value="Genomic_DNA"/>
</dbReference>
<feature type="domain" description="Transcriptional regulator TetR C-terminal Firmicutes type" evidence="1">
    <location>
        <begin position="85"/>
        <end position="167"/>
    </location>
</feature>
<evidence type="ECO:0000313" key="3">
    <source>
        <dbReference type="Proteomes" id="UP000674938"/>
    </source>
</evidence>
<name>A0A940P724_9ENTE</name>
<proteinExistence type="predicted"/>